<dbReference type="Gene3D" id="1.20.5.170">
    <property type="match status" value="1"/>
</dbReference>
<evidence type="ECO:0000256" key="2">
    <source>
        <dbReference type="SAM" id="MobiDB-lite"/>
    </source>
</evidence>
<keyword evidence="1" id="KW-0175">Coiled coil</keyword>
<feature type="coiled-coil region" evidence="1">
    <location>
        <begin position="31"/>
        <end position="58"/>
    </location>
</feature>
<feature type="compositionally biased region" description="Polar residues" evidence="2">
    <location>
        <begin position="122"/>
        <end position="131"/>
    </location>
</feature>
<dbReference type="AlphaFoldDB" id="A0A0D7B6K9"/>
<feature type="compositionally biased region" description="Low complexity" evidence="2">
    <location>
        <begin position="137"/>
        <end position="154"/>
    </location>
</feature>
<feature type="region of interest" description="Disordered" evidence="2">
    <location>
        <begin position="1"/>
        <end position="20"/>
    </location>
</feature>
<gene>
    <name evidence="4" type="ORF">CYLTODRAFT_445090</name>
</gene>
<dbReference type="Proteomes" id="UP000054007">
    <property type="component" value="Unassembled WGS sequence"/>
</dbReference>
<evidence type="ECO:0000259" key="3">
    <source>
        <dbReference type="Pfam" id="PF00170"/>
    </source>
</evidence>
<dbReference type="InterPro" id="IPR046347">
    <property type="entry name" value="bZIP_sf"/>
</dbReference>
<dbReference type="EMBL" id="KN880575">
    <property type="protein sequence ID" value="KIY65845.1"/>
    <property type="molecule type" value="Genomic_DNA"/>
</dbReference>
<evidence type="ECO:0000313" key="5">
    <source>
        <dbReference type="Proteomes" id="UP000054007"/>
    </source>
</evidence>
<dbReference type="OrthoDB" id="3365874at2759"/>
<feature type="region of interest" description="Disordered" evidence="2">
    <location>
        <begin position="100"/>
        <end position="211"/>
    </location>
</feature>
<evidence type="ECO:0000256" key="1">
    <source>
        <dbReference type="SAM" id="Coils"/>
    </source>
</evidence>
<dbReference type="Pfam" id="PF00170">
    <property type="entry name" value="bZIP_1"/>
    <property type="match status" value="1"/>
</dbReference>
<protein>
    <recommendedName>
        <fullName evidence="3">BZIP domain-containing protein</fullName>
    </recommendedName>
</protein>
<reference evidence="4 5" key="1">
    <citation type="journal article" date="2015" name="Fungal Genet. Biol.">
        <title>Evolution of novel wood decay mechanisms in Agaricales revealed by the genome sequences of Fistulina hepatica and Cylindrobasidium torrendii.</title>
        <authorList>
            <person name="Floudas D."/>
            <person name="Held B.W."/>
            <person name="Riley R."/>
            <person name="Nagy L.G."/>
            <person name="Koehler G."/>
            <person name="Ransdell A.S."/>
            <person name="Younus H."/>
            <person name="Chow J."/>
            <person name="Chiniquy J."/>
            <person name="Lipzen A."/>
            <person name="Tritt A."/>
            <person name="Sun H."/>
            <person name="Haridas S."/>
            <person name="LaButti K."/>
            <person name="Ohm R.A."/>
            <person name="Kues U."/>
            <person name="Blanchette R.A."/>
            <person name="Grigoriev I.V."/>
            <person name="Minto R.E."/>
            <person name="Hibbett D.S."/>
        </authorList>
    </citation>
    <scope>NUCLEOTIDE SEQUENCE [LARGE SCALE GENOMIC DNA]</scope>
    <source>
        <strain evidence="4 5">FP15055 ss-10</strain>
    </source>
</reference>
<feature type="compositionally biased region" description="Pro residues" evidence="2">
    <location>
        <begin position="201"/>
        <end position="211"/>
    </location>
</feature>
<accession>A0A0D7B6K9</accession>
<dbReference type="GO" id="GO:0003700">
    <property type="term" value="F:DNA-binding transcription factor activity"/>
    <property type="evidence" value="ECO:0007669"/>
    <property type="project" value="InterPro"/>
</dbReference>
<name>A0A0D7B6K9_9AGAR</name>
<dbReference type="InterPro" id="IPR004827">
    <property type="entry name" value="bZIP"/>
</dbReference>
<proteinExistence type="predicted"/>
<keyword evidence="5" id="KW-1185">Reference proteome</keyword>
<evidence type="ECO:0000313" key="4">
    <source>
        <dbReference type="EMBL" id="KIY65845.1"/>
    </source>
</evidence>
<sequence length="211" mass="23011">MTRGRKKDMTIPPSRALTQQRDYRARRAQYVTELEQRCSKLEVENSELRQEIHGLRLKLPATSVHNPQVVATSRQLMEELSTVTSTLSRFQHLVFAEANTFPPPKALPTGNPSSEPIVGRHSSYNQYSPSLHTGAIPSPLSLGSPSSSSLSPSPEIRACHAPPSFPRDILHSEAPGASTSRVNAPSFLFDKDGTEGASDGPWPPPPPPPSF</sequence>
<organism evidence="4 5">
    <name type="scientific">Cylindrobasidium torrendii FP15055 ss-10</name>
    <dbReference type="NCBI Taxonomy" id="1314674"/>
    <lineage>
        <taxon>Eukaryota</taxon>
        <taxon>Fungi</taxon>
        <taxon>Dikarya</taxon>
        <taxon>Basidiomycota</taxon>
        <taxon>Agaricomycotina</taxon>
        <taxon>Agaricomycetes</taxon>
        <taxon>Agaricomycetidae</taxon>
        <taxon>Agaricales</taxon>
        <taxon>Marasmiineae</taxon>
        <taxon>Physalacriaceae</taxon>
        <taxon>Cylindrobasidium</taxon>
    </lineage>
</organism>
<feature type="domain" description="BZIP" evidence="3">
    <location>
        <begin position="20"/>
        <end position="56"/>
    </location>
</feature>
<dbReference type="SUPFAM" id="SSF57959">
    <property type="entry name" value="Leucine zipper domain"/>
    <property type="match status" value="1"/>
</dbReference>